<dbReference type="Gene3D" id="3.10.20.30">
    <property type="match status" value="1"/>
</dbReference>
<dbReference type="EMBL" id="JAMWBK010000001">
    <property type="protein sequence ID" value="KAJ8909008.1"/>
    <property type="molecule type" value="Genomic_DNA"/>
</dbReference>
<dbReference type="SUPFAM" id="SSF54292">
    <property type="entry name" value="2Fe-2S ferredoxin-like"/>
    <property type="match status" value="1"/>
</dbReference>
<dbReference type="InterPro" id="IPR012675">
    <property type="entry name" value="Beta-grasp_dom_sf"/>
</dbReference>
<keyword evidence="6" id="KW-1185">Reference proteome</keyword>
<proteinExistence type="predicted"/>
<keyword evidence="1" id="KW-0001">2Fe-2S</keyword>
<keyword evidence="1" id="KW-0408">Iron</keyword>
<keyword evidence="1" id="KW-0479">Metal-binding</keyword>
<sequence length="133" mass="14727">MSSALRNSSDEMPSPSTVTFKGQKIAVNSEPGKWTSMRTILIRSGVSPHNGQSSWFNCRGLGTCGTCAVEVVSGEVLPAKRSYREDMRLKFPPHHNSDKLRLCCQMTPVDCSDIVLKKYSGMWGQNVEEEISD</sequence>
<evidence type="ECO:0000313" key="5">
    <source>
        <dbReference type="EMBL" id="KAJ8909008.1"/>
    </source>
</evidence>
<dbReference type="AlphaFoldDB" id="A0AAV8V4P0"/>
<dbReference type="Pfam" id="PF00111">
    <property type="entry name" value="Fer2"/>
    <property type="match status" value="1"/>
</dbReference>
<dbReference type="InterPro" id="IPR001041">
    <property type="entry name" value="2Fe-2S_ferredoxin-type"/>
</dbReference>
<evidence type="ECO:0000256" key="1">
    <source>
        <dbReference type="ARBA" id="ARBA00022714"/>
    </source>
</evidence>
<evidence type="ECO:0000256" key="2">
    <source>
        <dbReference type="ARBA" id="ARBA00023014"/>
    </source>
</evidence>
<name>A0AAV8V4P0_9RHOD</name>
<dbReference type="CDD" id="cd00207">
    <property type="entry name" value="fer2"/>
    <property type="match status" value="1"/>
</dbReference>
<keyword evidence="2" id="KW-0411">Iron-sulfur</keyword>
<dbReference type="InterPro" id="IPR036010">
    <property type="entry name" value="2Fe-2S_ferredoxin-like_sf"/>
</dbReference>
<gene>
    <name evidence="5" type="ORF">NDN08_005707</name>
</gene>
<accession>A0AAV8V4P0</accession>
<evidence type="ECO:0000256" key="3">
    <source>
        <dbReference type="SAM" id="MobiDB-lite"/>
    </source>
</evidence>
<dbReference type="GO" id="GO:0051537">
    <property type="term" value="F:2 iron, 2 sulfur cluster binding"/>
    <property type="evidence" value="ECO:0007669"/>
    <property type="project" value="UniProtKB-KW"/>
</dbReference>
<evidence type="ECO:0000313" key="6">
    <source>
        <dbReference type="Proteomes" id="UP001157974"/>
    </source>
</evidence>
<organism evidence="5 6">
    <name type="scientific">Rhodosorus marinus</name>
    <dbReference type="NCBI Taxonomy" id="101924"/>
    <lineage>
        <taxon>Eukaryota</taxon>
        <taxon>Rhodophyta</taxon>
        <taxon>Stylonematophyceae</taxon>
        <taxon>Stylonematales</taxon>
        <taxon>Stylonemataceae</taxon>
        <taxon>Rhodosorus</taxon>
    </lineage>
</organism>
<feature type="domain" description="2Fe-2S ferredoxin-type" evidence="4">
    <location>
        <begin position="16"/>
        <end position="122"/>
    </location>
</feature>
<dbReference type="PROSITE" id="PS51085">
    <property type="entry name" value="2FE2S_FER_2"/>
    <property type="match status" value="1"/>
</dbReference>
<feature type="region of interest" description="Disordered" evidence="3">
    <location>
        <begin position="1"/>
        <end position="20"/>
    </location>
</feature>
<comment type="caution">
    <text evidence="5">The sequence shown here is derived from an EMBL/GenBank/DDBJ whole genome shotgun (WGS) entry which is preliminary data.</text>
</comment>
<dbReference type="Proteomes" id="UP001157974">
    <property type="component" value="Unassembled WGS sequence"/>
</dbReference>
<protein>
    <recommendedName>
        <fullName evidence="4">2Fe-2S ferredoxin-type domain-containing protein</fullName>
    </recommendedName>
</protein>
<reference evidence="5 6" key="1">
    <citation type="journal article" date="2023" name="Nat. Commun.">
        <title>Origin of minicircular mitochondrial genomes in red algae.</title>
        <authorList>
            <person name="Lee Y."/>
            <person name="Cho C.H."/>
            <person name="Lee Y.M."/>
            <person name="Park S.I."/>
            <person name="Yang J.H."/>
            <person name="West J.A."/>
            <person name="Bhattacharya D."/>
            <person name="Yoon H.S."/>
        </authorList>
    </citation>
    <scope>NUCLEOTIDE SEQUENCE [LARGE SCALE GENOMIC DNA]</scope>
    <source>
        <strain evidence="5 6">CCMP1338</strain>
        <tissue evidence="5">Whole cell</tissue>
    </source>
</reference>
<evidence type="ECO:0000259" key="4">
    <source>
        <dbReference type="PROSITE" id="PS51085"/>
    </source>
</evidence>